<sequence length="180" mass="19400">MNTESPEQSSDTTDYIEELRRQLHEASHQRALLTHAFLRQLTPVLGRETSIELLRQGAYQVGQGNAASFIAASGGSPLTPEQAIRIFQRIGPDRGRMFPIEYECQADGSCELLTLACPLKDAALAHGLDQRDFEALVLILDGVTHGALEGLGLSASTTLPRLDSPGCCRLRITPASVSSG</sequence>
<dbReference type="Proteomes" id="UP000292639">
    <property type="component" value="Unassembled WGS sequence"/>
</dbReference>
<evidence type="ECO:0000313" key="1">
    <source>
        <dbReference type="EMBL" id="TBU90068.1"/>
    </source>
</evidence>
<reference evidence="1 2" key="1">
    <citation type="submission" date="2018-06" db="EMBL/GenBank/DDBJ databases">
        <title>Three novel Pseudomonas species isolated from symptomatic oak.</title>
        <authorList>
            <person name="Bueno-Gonzalez V."/>
            <person name="Brady C."/>
        </authorList>
    </citation>
    <scope>NUCLEOTIDE SEQUENCE [LARGE SCALE GENOMIC DNA]</scope>
    <source>
        <strain evidence="1 2">P17C</strain>
    </source>
</reference>
<protein>
    <recommendedName>
        <fullName evidence="3">Transcriptional regulator</fullName>
    </recommendedName>
</protein>
<accession>A0A4Q9QZW5</accession>
<proteinExistence type="predicted"/>
<name>A0A4Q9QZW5_9GAMM</name>
<evidence type="ECO:0008006" key="3">
    <source>
        <dbReference type="Google" id="ProtNLM"/>
    </source>
</evidence>
<comment type="caution">
    <text evidence="1">The sequence shown here is derived from an EMBL/GenBank/DDBJ whole genome shotgun (WGS) entry which is preliminary data.</text>
</comment>
<gene>
    <name evidence="1" type="ORF">DNJ96_17065</name>
</gene>
<evidence type="ECO:0000313" key="2">
    <source>
        <dbReference type="Proteomes" id="UP000292639"/>
    </source>
</evidence>
<dbReference type="EMBL" id="QJUP01000031">
    <property type="protein sequence ID" value="TBU90068.1"/>
    <property type="molecule type" value="Genomic_DNA"/>
</dbReference>
<keyword evidence="2" id="KW-1185">Reference proteome</keyword>
<dbReference type="RefSeq" id="WP_131185979.1">
    <property type="nucleotide sequence ID" value="NZ_QJUO01000041.1"/>
</dbReference>
<organism evidence="1 2">
    <name type="scientific">Stutzerimonas kirkiae</name>
    <dbReference type="NCBI Taxonomy" id="2211392"/>
    <lineage>
        <taxon>Bacteria</taxon>
        <taxon>Pseudomonadati</taxon>
        <taxon>Pseudomonadota</taxon>
        <taxon>Gammaproteobacteria</taxon>
        <taxon>Pseudomonadales</taxon>
        <taxon>Pseudomonadaceae</taxon>
        <taxon>Stutzerimonas</taxon>
    </lineage>
</organism>
<dbReference type="AlphaFoldDB" id="A0A4Q9QZW5"/>